<evidence type="ECO:0000256" key="13">
    <source>
        <dbReference type="ARBA" id="ARBA00042342"/>
    </source>
</evidence>
<evidence type="ECO:0000256" key="6">
    <source>
        <dbReference type="ARBA" id="ARBA00023098"/>
    </source>
</evidence>
<evidence type="ECO:0000256" key="3">
    <source>
        <dbReference type="ARBA" id="ARBA00006285"/>
    </source>
</evidence>
<dbReference type="OMA" id="GYCHHEN"/>
<evidence type="ECO:0000313" key="24">
    <source>
        <dbReference type="Proteomes" id="UP000233220"/>
    </source>
</evidence>
<keyword evidence="9" id="KW-0968">Cytoplasmic vesicle</keyword>
<reference evidence="23" key="2">
    <citation type="submission" date="2025-09" db="UniProtKB">
        <authorList>
            <consortium name="Ensembl"/>
        </authorList>
    </citation>
    <scope>IDENTIFICATION</scope>
</reference>
<evidence type="ECO:0000256" key="21">
    <source>
        <dbReference type="PIRSR" id="PIRSR625705-1"/>
    </source>
</evidence>
<keyword evidence="6" id="KW-0443">Lipid metabolism</keyword>
<dbReference type="GO" id="GO:0005975">
    <property type="term" value="P:carbohydrate metabolic process"/>
    <property type="evidence" value="ECO:0007669"/>
    <property type="project" value="InterPro"/>
</dbReference>
<dbReference type="InterPro" id="IPR025705">
    <property type="entry name" value="Beta_hexosaminidase_sua/sub"/>
</dbReference>
<dbReference type="STRING" id="39432.ENSSBOP00000029201"/>
<dbReference type="GO" id="GO:0005764">
    <property type="term" value="C:lysosome"/>
    <property type="evidence" value="ECO:0007669"/>
    <property type="project" value="UniProtKB-SubCell"/>
</dbReference>
<comment type="catalytic activity">
    <reaction evidence="16">
        <text>a ganglioside GM2 + H2O = a ganglioside GM3 + N-acetyl-beta-D-galactosamine</text>
        <dbReference type="Rhea" id="RHEA:47968"/>
        <dbReference type="ChEBI" id="CHEBI:15377"/>
        <dbReference type="ChEBI" id="CHEBI:28497"/>
        <dbReference type="ChEBI" id="CHEBI:79210"/>
        <dbReference type="ChEBI" id="CHEBI:79218"/>
    </reaction>
    <physiologicalReaction direction="left-to-right" evidence="16">
        <dbReference type="Rhea" id="RHEA:47969"/>
    </physiologicalReaction>
</comment>
<evidence type="ECO:0000256" key="7">
    <source>
        <dbReference type="ARBA" id="ARBA00023157"/>
    </source>
</evidence>
<comment type="catalytic activity">
    <reaction evidence="20">
        <text>N-acetyl-beta-D-6-sulfogalactosaminyl-(1-&gt;4)-alpha-L-iduronyl-(1-&gt;3)-N-acetyl-D-6-sulfogalactosamine + H2O = alpha-L-iduronyl-(1-&gt;3)-N-acetyl-D-6-sulfogalactosamine + N-acetyl-D-6-sulfogalactosamine</text>
        <dbReference type="Rhea" id="RHEA:64384"/>
        <dbReference type="ChEBI" id="CHEBI:15377"/>
        <dbReference type="ChEBI" id="CHEBI:152567"/>
        <dbReference type="ChEBI" id="CHEBI:152568"/>
        <dbReference type="ChEBI" id="CHEBI:153064"/>
    </reaction>
    <physiologicalReaction direction="left-to-right" evidence="20">
        <dbReference type="Rhea" id="RHEA:64385"/>
    </physiologicalReaction>
</comment>
<organism evidence="23 24">
    <name type="scientific">Saimiri boliviensis boliviensis</name>
    <name type="common">Bolivian squirrel monkey</name>
    <dbReference type="NCBI Taxonomy" id="39432"/>
    <lineage>
        <taxon>Eukaryota</taxon>
        <taxon>Metazoa</taxon>
        <taxon>Chordata</taxon>
        <taxon>Craniata</taxon>
        <taxon>Vertebrata</taxon>
        <taxon>Euteleostomi</taxon>
        <taxon>Mammalia</taxon>
        <taxon>Eutheria</taxon>
        <taxon>Euarchontoglires</taxon>
        <taxon>Primates</taxon>
        <taxon>Haplorrhini</taxon>
        <taxon>Platyrrhini</taxon>
        <taxon>Cebidae</taxon>
        <taxon>Saimiriinae</taxon>
        <taxon>Saimiri</taxon>
    </lineage>
</organism>
<keyword evidence="24" id="KW-1185">Reference proteome</keyword>
<dbReference type="GeneTree" id="ENSGT00390000008107"/>
<dbReference type="GO" id="GO:0004563">
    <property type="term" value="F:beta-N-acetylhexosaminidase activity"/>
    <property type="evidence" value="ECO:0007669"/>
    <property type="project" value="UniProtKB-EC"/>
</dbReference>
<dbReference type="GO" id="GO:0030203">
    <property type="term" value="P:glycosaminoglycan metabolic process"/>
    <property type="evidence" value="ECO:0007669"/>
    <property type="project" value="TreeGrafter"/>
</dbReference>
<dbReference type="GO" id="GO:0006689">
    <property type="term" value="P:ganglioside catabolic process"/>
    <property type="evidence" value="ECO:0007669"/>
    <property type="project" value="TreeGrafter"/>
</dbReference>
<evidence type="ECO:0000256" key="1">
    <source>
        <dbReference type="ARBA" id="ARBA00001231"/>
    </source>
</evidence>
<sequence>MAFNKFNILHRHIVDDQSFPYQSIAFPELSNKESYSLSPVYTPNDVHTVIEYEFQSCQEFETPGYTLPWGKGQKDLLTPCYSRKNKLNSFGPINPTLNTTYSFLTAFFKEISEAFPNPFIHLGGDEVEFKCWESNLKIQDFMRRKALGSIVWQEVFDDKVKLEPGTIAEMWKDSRYPEELRRVTASGFPIILSAPWKYYKVEPPDFGGTQEQKQLVIGGEACLWGEYEGATNLTPGLWPRASAVGERLWSSKDVRNVDDASDRLTRHRCRMAKCGIAAQTLFAGYCHHENM</sequence>
<dbReference type="SUPFAM" id="SSF51445">
    <property type="entry name" value="(Trans)glycosidases"/>
    <property type="match status" value="1"/>
</dbReference>
<evidence type="ECO:0000256" key="12">
    <source>
        <dbReference type="ARBA" id="ARBA00040637"/>
    </source>
</evidence>
<evidence type="ECO:0000256" key="4">
    <source>
        <dbReference type="ARBA" id="ARBA00012663"/>
    </source>
</evidence>
<keyword evidence="8" id="KW-0458">Lysosome</keyword>
<evidence type="ECO:0000256" key="18">
    <source>
        <dbReference type="ARBA" id="ARBA00046959"/>
    </source>
</evidence>
<evidence type="ECO:0000256" key="8">
    <source>
        <dbReference type="ARBA" id="ARBA00023228"/>
    </source>
</evidence>
<accession>A0A2K6UBB5</accession>
<evidence type="ECO:0000256" key="15">
    <source>
        <dbReference type="ARBA" id="ARBA00043767"/>
    </source>
</evidence>
<keyword evidence="5" id="KW-0378">Hydrolase</keyword>
<evidence type="ECO:0000256" key="2">
    <source>
        <dbReference type="ARBA" id="ARBA00004371"/>
    </source>
</evidence>
<comment type="subunit">
    <text evidence="18">There are 3 forms of beta-hexosaminidase: hexosaminidase A is a heterodimer composed of one subunit alpha and one subunit beta (chain A and B); hexosaminidase B is a homodimer of two beta subunits (two chains A and B); hexosaminidase S is a homodimer of two alpha subunits. The composition of the dimer (isozyme A versus isozyme S) has a significant effect on the substrate specificity of the alpha subunit active site.</text>
</comment>
<dbReference type="InterPro" id="IPR017853">
    <property type="entry name" value="GH"/>
</dbReference>
<evidence type="ECO:0000256" key="17">
    <source>
        <dbReference type="ARBA" id="ARBA00045511"/>
    </source>
</evidence>
<comment type="catalytic activity">
    <reaction evidence="10">
        <text>beta-D-GalNAc-(1-&gt;4)-alpha-L-IdoA-(1-&gt;3)-beta-D-GalNAc-4-sulfate-(1-&gt;4)-alpha-L-IdoA-(1-&gt;3)-D-GalNAc-4-sulfate + H2O = alpha-L-IdoA-(1-&gt;3)-beta-D-GalNAc-4-sulfate-(1-&gt;4)-alpha-L-IdoA-(1-&gt;3)-D-GalNAc-4-sulfate + N-acetyl-D-galactosamine</text>
        <dbReference type="Rhea" id="RHEA:64372"/>
        <dbReference type="ChEBI" id="CHEBI:15377"/>
        <dbReference type="ChEBI" id="CHEBI:28037"/>
        <dbReference type="ChEBI" id="CHEBI:152565"/>
        <dbReference type="ChEBI" id="CHEBI:152566"/>
    </reaction>
    <physiologicalReaction direction="left-to-right" evidence="10">
        <dbReference type="Rhea" id="RHEA:64373"/>
    </physiologicalReaction>
</comment>
<evidence type="ECO:0000256" key="9">
    <source>
        <dbReference type="ARBA" id="ARBA00023329"/>
    </source>
</evidence>
<protein>
    <recommendedName>
        <fullName evidence="12">Beta-hexosaminidase subunit beta</fullName>
        <ecNumber evidence="4">3.2.1.52</ecNumber>
    </recommendedName>
    <alternativeName>
        <fullName evidence="13">Beta-N-acetylhexosaminidase subunit beta</fullName>
    </alternativeName>
    <alternativeName>
        <fullName evidence="14">N-acetyl-beta-glucosaminidase subunit beta</fullName>
    </alternativeName>
</protein>
<reference evidence="23" key="1">
    <citation type="submission" date="2025-08" db="UniProtKB">
        <authorList>
            <consortium name="Ensembl"/>
        </authorList>
    </citation>
    <scope>IDENTIFICATION</scope>
</reference>
<comment type="similarity">
    <text evidence="3">Belongs to the glycosyl hydrolase 20 family.</text>
</comment>
<comment type="function">
    <text evidence="17">Hydrolyzes the non-reducing end N-acetyl-D-hexosamine and/or sulfated N-acetyl-D-hexosamine of glycoconjugates, such as the oligosaccharide moieties from proteins and neutral glycolipids, or from certain mucopolysaccharides. The isozyme B does not hydrolyze each of these substrates, however hydrolyzes efficiently neutral oligosaccharide. Only the isozyme A is responsible for the degradation of GM2 gangliosides in the presence of GM2A. During fertilization is responsible, at least in part, for the zona block to polyspermy. Present in the cortical granules of non-activated oocytes, is exocytosed during the cortical reaction in response to oocyte activation and inactivates the sperm galactosyltransferase-binding site, accounting for the block in sperm binding to the zona pellucida.</text>
</comment>
<dbReference type="GO" id="GO:0016020">
    <property type="term" value="C:membrane"/>
    <property type="evidence" value="ECO:0007669"/>
    <property type="project" value="TreeGrafter"/>
</dbReference>
<comment type="catalytic activity">
    <reaction evidence="1">
        <text>Hydrolysis of terminal non-reducing N-acetyl-D-hexosamine residues in N-acetyl-beta-D-hexosaminides.</text>
        <dbReference type="EC" id="3.2.1.52"/>
    </reaction>
</comment>
<dbReference type="PANTHER" id="PTHR22600:SF38">
    <property type="entry name" value="BETA-HEXOSAMINIDASE SUBUNIT BETA"/>
    <property type="match status" value="1"/>
</dbReference>
<evidence type="ECO:0000259" key="22">
    <source>
        <dbReference type="Pfam" id="PF00728"/>
    </source>
</evidence>
<evidence type="ECO:0000256" key="5">
    <source>
        <dbReference type="ARBA" id="ARBA00022801"/>
    </source>
</evidence>
<evidence type="ECO:0000256" key="20">
    <source>
        <dbReference type="ARBA" id="ARBA00049464"/>
    </source>
</evidence>
<feature type="domain" description="Glycoside hydrolase family 20 catalytic" evidence="22">
    <location>
        <begin position="198"/>
        <end position="251"/>
    </location>
</feature>
<comment type="subcellular location">
    <subcellularLocation>
        <location evidence="11">Cytoplasmic vesicle</location>
        <location evidence="11">Secretory vesicle</location>
        <location evidence="11">Cortical granule</location>
    </subcellularLocation>
    <subcellularLocation>
        <location evidence="2">Lysosome</location>
    </subcellularLocation>
</comment>
<dbReference type="Ensembl" id="ENSSBOT00000046082.1">
    <property type="protein sequence ID" value="ENSSBOP00000029201.1"/>
    <property type="gene ID" value="ENSSBOG00000030944.1"/>
</dbReference>
<name>A0A2K6UBB5_SAIBB</name>
<evidence type="ECO:0000256" key="19">
    <source>
        <dbReference type="ARBA" id="ARBA00047301"/>
    </source>
</evidence>
<evidence type="ECO:0000256" key="16">
    <source>
        <dbReference type="ARBA" id="ARBA00043827"/>
    </source>
</evidence>
<proteinExistence type="inferred from homology"/>
<dbReference type="InterPro" id="IPR015883">
    <property type="entry name" value="Glyco_hydro_20_cat"/>
</dbReference>
<evidence type="ECO:0000256" key="14">
    <source>
        <dbReference type="ARBA" id="ARBA00042832"/>
    </source>
</evidence>
<evidence type="ECO:0000313" key="23">
    <source>
        <dbReference type="Ensembl" id="ENSSBOP00000029201.1"/>
    </source>
</evidence>
<dbReference type="GO" id="GO:0060473">
    <property type="term" value="C:cortical granule"/>
    <property type="evidence" value="ECO:0007669"/>
    <property type="project" value="UniProtKB-SubCell"/>
</dbReference>
<dbReference type="AlphaFoldDB" id="A0A2K6UBB5"/>
<dbReference type="Gene3D" id="3.20.20.80">
    <property type="entry name" value="Glycosidases"/>
    <property type="match status" value="1"/>
</dbReference>
<comment type="catalytic activity">
    <reaction evidence="15">
        <text>a ganglioside GM2 (d18:1(4E)) + H2O = a ganglioside GM3 (d18:1(4E)) + N-acetyl-beta-D-galactosamine</text>
        <dbReference type="Rhea" id="RHEA:47940"/>
        <dbReference type="ChEBI" id="CHEBI:15377"/>
        <dbReference type="ChEBI" id="CHEBI:28497"/>
        <dbReference type="ChEBI" id="CHEBI:60065"/>
        <dbReference type="ChEBI" id="CHEBI:71502"/>
    </reaction>
    <physiologicalReaction direction="left-to-right" evidence="15">
        <dbReference type="Rhea" id="RHEA:47941"/>
    </physiologicalReaction>
</comment>
<dbReference type="Proteomes" id="UP000233220">
    <property type="component" value="Unplaced"/>
</dbReference>
<feature type="active site" description="Proton donor" evidence="21">
    <location>
        <position position="126"/>
    </location>
</feature>
<comment type="catalytic activity">
    <reaction evidence="19">
        <text>N-acetyl-beta-D-galactosaminyl-(1-&gt;4)-beta-D-3-sulfogalactosyl-(1-&gt;4)-beta-D-glucosyl-(1&lt;-&gt;1')-ceramide + H2O = a beta-D-3-sulfogalactosyl-(1-&gt;4)-beta-D-glucosyl-(1&lt;-&gt;1')-ceramide + N-acetyl-beta-D-galactosamine</text>
        <dbReference type="Rhea" id="RHEA:48276"/>
        <dbReference type="ChEBI" id="CHEBI:15377"/>
        <dbReference type="ChEBI" id="CHEBI:28497"/>
        <dbReference type="ChEBI" id="CHEBI:90163"/>
        <dbReference type="ChEBI" id="CHEBI:90164"/>
    </reaction>
    <physiologicalReaction direction="left-to-right" evidence="19">
        <dbReference type="Rhea" id="RHEA:48277"/>
    </physiologicalReaction>
</comment>
<dbReference type="EC" id="3.2.1.52" evidence="4"/>
<evidence type="ECO:0000256" key="10">
    <source>
        <dbReference type="ARBA" id="ARBA00023505"/>
    </source>
</evidence>
<feature type="domain" description="Glycoside hydrolase family 20 catalytic" evidence="22">
    <location>
        <begin position="1"/>
        <end position="147"/>
    </location>
</feature>
<keyword evidence="7" id="KW-1015">Disulfide bond</keyword>
<dbReference type="Pfam" id="PF00728">
    <property type="entry name" value="Glyco_hydro_20"/>
    <property type="match status" value="2"/>
</dbReference>
<dbReference type="PANTHER" id="PTHR22600">
    <property type="entry name" value="BETA-HEXOSAMINIDASE"/>
    <property type="match status" value="1"/>
</dbReference>
<evidence type="ECO:0000256" key="11">
    <source>
        <dbReference type="ARBA" id="ARBA00037865"/>
    </source>
</evidence>